<feature type="domain" description="Beta-lactamase-related" evidence="2">
    <location>
        <begin position="94"/>
        <end position="404"/>
    </location>
</feature>
<dbReference type="EMBL" id="JAULSN010000002">
    <property type="protein sequence ID" value="KAK3378921.1"/>
    <property type="molecule type" value="Genomic_DNA"/>
</dbReference>
<gene>
    <name evidence="4" type="ORF">B0T24DRAFT_142597</name>
</gene>
<protein>
    <submittedName>
        <fullName evidence="4">Beta-lactamase/transpeptidase-like protein</fullName>
    </submittedName>
</protein>
<dbReference type="InterPro" id="IPR051478">
    <property type="entry name" value="Beta-lactamase-like_AB/R"/>
</dbReference>
<evidence type="ECO:0000256" key="1">
    <source>
        <dbReference type="SAM" id="SignalP"/>
    </source>
</evidence>
<reference evidence="4" key="2">
    <citation type="submission" date="2023-06" db="EMBL/GenBank/DDBJ databases">
        <authorList>
            <consortium name="Lawrence Berkeley National Laboratory"/>
            <person name="Haridas S."/>
            <person name="Hensen N."/>
            <person name="Bonometti L."/>
            <person name="Westerberg I."/>
            <person name="Brannstrom I.O."/>
            <person name="Guillou S."/>
            <person name="Cros-Aarteil S."/>
            <person name="Calhoun S."/>
            <person name="Kuo A."/>
            <person name="Mondo S."/>
            <person name="Pangilinan J."/>
            <person name="Riley R."/>
            <person name="Labutti K."/>
            <person name="Andreopoulos B."/>
            <person name="Lipzen A."/>
            <person name="Chen C."/>
            <person name="Yanf M."/>
            <person name="Daum C."/>
            <person name="Ng V."/>
            <person name="Clum A."/>
            <person name="Steindorff A."/>
            <person name="Ohm R."/>
            <person name="Martin F."/>
            <person name="Silar P."/>
            <person name="Natvig D."/>
            <person name="Lalanne C."/>
            <person name="Gautier V."/>
            <person name="Ament-Velasquez S.L."/>
            <person name="Kruys A."/>
            <person name="Hutchinson M.I."/>
            <person name="Powell A.J."/>
            <person name="Barry K."/>
            <person name="Miller A.N."/>
            <person name="Grigoriev I.V."/>
            <person name="Debuchy R."/>
            <person name="Gladieux P."/>
            <person name="Thoren M.H."/>
            <person name="Johannesson H."/>
        </authorList>
    </citation>
    <scope>NUCLEOTIDE SEQUENCE</scope>
    <source>
        <strain evidence="4">CBS 958.72</strain>
    </source>
</reference>
<sequence length="578" mass="62623">MYRLLELVLLCHGISSALASLDGNCPPLGAVLPAPRHPSSDPAVASAVAAYKALQDERISTGALLNTTAVAVGVKSIHESSLMLEYHHTPAEAFRDPRGAQRVDSDTVFRLASMSKLFPVLAFLRLSGVSFEDPITKYVPELRKLGREARAQTPVWTVDWESVTVGALASHLGGIAADMTTDLAEFADLSAYGLPPRNDSRLLHCSGLLGTAECDRKVFFGRFGERAPVELPFSPNTVYSNIGFALIGFAVEEVTGRSFNDVLVHDIWAPLGMTRSFPTKPDDSLGYIPRDDLWWNATLGFESPAGAYYSTINDLHRFGDAILQNRLLTDTQTRKWLKPVTETSSAGLLVGQPWEIFRTQNVTVDGRLVELYTKGGDVKTYHSLLALIPDYDLVATILIAGEDSGGLDVLLLFSQLVQTLLPAVEQAGKSETQLAYAGTYTDTASNSAVSLTLDDAPGLNVSSWVVRGVDVRTTIAGLDLPPISTPPQNPPAQFRAYPTTVVSDSQTSWRAIPGAPAEEVAALEAQFAWAMPSCYTWAGTDRLTYMLQSQDHFVFKLEDGKAAALELVGYGVTLTRNE</sequence>
<dbReference type="Proteomes" id="UP001287356">
    <property type="component" value="Unassembled WGS sequence"/>
</dbReference>
<dbReference type="PANTHER" id="PTHR22935:SF97">
    <property type="entry name" value="BETA-LACTAMASE-RELATED DOMAIN-CONTAINING PROTEIN"/>
    <property type="match status" value="1"/>
</dbReference>
<dbReference type="InterPro" id="IPR012338">
    <property type="entry name" value="Beta-lactam/transpept-like"/>
</dbReference>
<dbReference type="SUPFAM" id="SSF56601">
    <property type="entry name" value="beta-lactamase/transpeptidase-like"/>
    <property type="match status" value="1"/>
</dbReference>
<keyword evidence="1" id="KW-0732">Signal</keyword>
<comment type="caution">
    <text evidence="4">The sequence shown here is derived from an EMBL/GenBank/DDBJ whole genome shotgun (WGS) entry which is preliminary data.</text>
</comment>
<organism evidence="4 5">
    <name type="scientific">Lasiosphaeria ovina</name>
    <dbReference type="NCBI Taxonomy" id="92902"/>
    <lineage>
        <taxon>Eukaryota</taxon>
        <taxon>Fungi</taxon>
        <taxon>Dikarya</taxon>
        <taxon>Ascomycota</taxon>
        <taxon>Pezizomycotina</taxon>
        <taxon>Sordariomycetes</taxon>
        <taxon>Sordariomycetidae</taxon>
        <taxon>Sordariales</taxon>
        <taxon>Lasiosphaeriaceae</taxon>
        <taxon>Lasiosphaeria</taxon>
    </lineage>
</organism>
<evidence type="ECO:0000259" key="3">
    <source>
        <dbReference type="Pfam" id="PF26335"/>
    </source>
</evidence>
<dbReference type="AlphaFoldDB" id="A0AAE0KLM8"/>
<dbReference type="Pfam" id="PF00144">
    <property type="entry name" value="Beta-lactamase"/>
    <property type="match status" value="1"/>
</dbReference>
<keyword evidence="5" id="KW-1185">Reference proteome</keyword>
<evidence type="ECO:0000313" key="4">
    <source>
        <dbReference type="EMBL" id="KAK3378921.1"/>
    </source>
</evidence>
<reference evidence="4" key="1">
    <citation type="journal article" date="2023" name="Mol. Phylogenet. Evol.">
        <title>Genome-scale phylogeny and comparative genomics of the fungal order Sordariales.</title>
        <authorList>
            <person name="Hensen N."/>
            <person name="Bonometti L."/>
            <person name="Westerberg I."/>
            <person name="Brannstrom I.O."/>
            <person name="Guillou S."/>
            <person name="Cros-Aarteil S."/>
            <person name="Calhoun S."/>
            <person name="Haridas S."/>
            <person name="Kuo A."/>
            <person name="Mondo S."/>
            <person name="Pangilinan J."/>
            <person name="Riley R."/>
            <person name="LaButti K."/>
            <person name="Andreopoulos B."/>
            <person name="Lipzen A."/>
            <person name="Chen C."/>
            <person name="Yan M."/>
            <person name="Daum C."/>
            <person name="Ng V."/>
            <person name="Clum A."/>
            <person name="Steindorff A."/>
            <person name="Ohm R.A."/>
            <person name="Martin F."/>
            <person name="Silar P."/>
            <person name="Natvig D.O."/>
            <person name="Lalanne C."/>
            <person name="Gautier V."/>
            <person name="Ament-Velasquez S.L."/>
            <person name="Kruys A."/>
            <person name="Hutchinson M.I."/>
            <person name="Powell A.J."/>
            <person name="Barry K."/>
            <person name="Miller A.N."/>
            <person name="Grigoriev I.V."/>
            <person name="Debuchy R."/>
            <person name="Gladieux P."/>
            <person name="Hiltunen Thoren M."/>
            <person name="Johannesson H."/>
        </authorList>
    </citation>
    <scope>NUCLEOTIDE SEQUENCE</scope>
    <source>
        <strain evidence="4">CBS 958.72</strain>
    </source>
</reference>
<feature type="domain" description="Beta-lactamase-like ARB-00930-like C-terminal" evidence="3">
    <location>
        <begin position="429"/>
        <end position="577"/>
    </location>
</feature>
<evidence type="ECO:0000313" key="5">
    <source>
        <dbReference type="Proteomes" id="UP001287356"/>
    </source>
</evidence>
<feature type="signal peptide" evidence="1">
    <location>
        <begin position="1"/>
        <end position="19"/>
    </location>
</feature>
<feature type="chain" id="PRO_5042045743" evidence="1">
    <location>
        <begin position="20"/>
        <end position="578"/>
    </location>
</feature>
<dbReference type="PANTHER" id="PTHR22935">
    <property type="entry name" value="PENICILLIN-BINDING PROTEIN"/>
    <property type="match status" value="1"/>
</dbReference>
<name>A0AAE0KLM8_9PEZI</name>
<dbReference type="Pfam" id="PF26335">
    <property type="entry name" value="ARB_00930_C"/>
    <property type="match status" value="1"/>
</dbReference>
<dbReference type="Gene3D" id="3.40.710.10">
    <property type="entry name" value="DD-peptidase/beta-lactamase superfamily"/>
    <property type="match status" value="1"/>
</dbReference>
<dbReference type="InterPro" id="IPR001466">
    <property type="entry name" value="Beta-lactam-related"/>
</dbReference>
<evidence type="ECO:0000259" key="2">
    <source>
        <dbReference type="Pfam" id="PF00144"/>
    </source>
</evidence>
<proteinExistence type="predicted"/>
<accession>A0AAE0KLM8</accession>
<dbReference type="InterPro" id="IPR058664">
    <property type="entry name" value="ARB_00930-like_C"/>
</dbReference>